<dbReference type="InterPro" id="IPR036206">
    <property type="entry name" value="ThiamineP_synth_sf"/>
</dbReference>
<evidence type="ECO:0000256" key="12">
    <source>
        <dbReference type="RuleBase" id="RU004253"/>
    </source>
</evidence>
<protein>
    <recommendedName>
        <fullName evidence="10">Thiamine-phosphate synthase</fullName>
        <shortName evidence="10">TP synthase</shortName>
        <shortName evidence="10">TPS</shortName>
        <ecNumber evidence="10">2.5.1.3</ecNumber>
    </recommendedName>
    <alternativeName>
        <fullName evidence="10">Thiamine-phosphate pyrophosphorylase</fullName>
        <shortName evidence="10">TMP pyrophosphorylase</shortName>
        <shortName evidence="10">TMP-PPase</shortName>
    </alternativeName>
</protein>
<dbReference type="NCBIfam" id="TIGR00693">
    <property type="entry name" value="thiE"/>
    <property type="match status" value="1"/>
</dbReference>
<comment type="pathway">
    <text evidence="2 10 12">Cofactor biosynthesis; thiamine diphosphate biosynthesis; thiamine phosphate from 4-amino-2-methyl-5-diphosphomethylpyrimidine and 4-methyl-5-(2-phosphoethyl)-thiazole: step 1/1.</text>
</comment>
<evidence type="ECO:0000256" key="9">
    <source>
        <dbReference type="ARBA" id="ARBA00047883"/>
    </source>
</evidence>
<keyword evidence="5 10" id="KW-0460">Magnesium</keyword>
<feature type="region of interest" description="Disordered" evidence="13">
    <location>
        <begin position="1"/>
        <end position="21"/>
    </location>
</feature>
<organism evidence="15 16">
    <name type="scientific">Corynebacterium kalidii</name>
    <dbReference type="NCBI Taxonomy" id="2931982"/>
    <lineage>
        <taxon>Bacteria</taxon>
        <taxon>Bacillati</taxon>
        <taxon>Actinomycetota</taxon>
        <taxon>Actinomycetes</taxon>
        <taxon>Mycobacteriales</taxon>
        <taxon>Corynebacteriaceae</taxon>
        <taxon>Corynebacterium</taxon>
    </lineage>
</organism>
<dbReference type="Gene3D" id="3.20.20.70">
    <property type="entry name" value="Aldolase class I"/>
    <property type="match status" value="1"/>
</dbReference>
<dbReference type="CDD" id="cd00564">
    <property type="entry name" value="TMP_TenI"/>
    <property type="match status" value="1"/>
</dbReference>
<feature type="binding site" evidence="10">
    <location>
        <position position="199"/>
    </location>
    <ligand>
        <name>2-[(2R,5Z)-2-carboxy-4-methylthiazol-5(2H)-ylidene]ethyl phosphate</name>
        <dbReference type="ChEBI" id="CHEBI:62899"/>
    </ligand>
</feature>
<keyword evidence="3 10" id="KW-0808">Transferase</keyword>
<evidence type="ECO:0000256" key="3">
    <source>
        <dbReference type="ARBA" id="ARBA00022679"/>
    </source>
</evidence>
<comment type="catalytic activity">
    <reaction evidence="8 10 11">
        <text>2-(2-carboxy-4-methylthiazol-5-yl)ethyl phosphate + 4-amino-2-methyl-5-(diphosphooxymethyl)pyrimidine + 2 H(+) = thiamine phosphate + CO2 + diphosphate</text>
        <dbReference type="Rhea" id="RHEA:47848"/>
        <dbReference type="ChEBI" id="CHEBI:15378"/>
        <dbReference type="ChEBI" id="CHEBI:16526"/>
        <dbReference type="ChEBI" id="CHEBI:33019"/>
        <dbReference type="ChEBI" id="CHEBI:37575"/>
        <dbReference type="ChEBI" id="CHEBI:57841"/>
        <dbReference type="ChEBI" id="CHEBI:62890"/>
        <dbReference type="EC" id="2.5.1.3"/>
    </reaction>
</comment>
<feature type="binding site" evidence="10">
    <location>
        <position position="95"/>
    </location>
    <ligand>
        <name>Mg(2+)</name>
        <dbReference type="ChEBI" id="CHEBI:18420"/>
    </ligand>
</feature>
<proteinExistence type="inferred from homology"/>
<dbReference type="AlphaFoldDB" id="A0A9X1WL89"/>
<evidence type="ECO:0000313" key="16">
    <source>
        <dbReference type="Proteomes" id="UP001139207"/>
    </source>
</evidence>
<evidence type="ECO:0000256" key="1">
    <source>
        <dbReference type="ARBA" id="ARBA00003814"/>
    </source>
</evidence>
<dbReference type="GO" id="GO:0005737">
    <property type="term" value="C:cytoplasm"/>
    <property type="evidence" value="ECO:0007669"/>
    <property type="project" value="TreeGrafter"/>
</dbReference>
<dbReference type="Pfam" id="PF02581">
    <property type="entry name" value="TMP-TENI"/>
    <property type="match status" value="1"/>
</dbReference>
<name>A0A9X1WL89_9CORY</name>
<dbReference type="PANTHER" id="PTHR20857:SF15">
    <property type="entry name" value="THIAMINE-PHOSPHATE SYNTHASE"/>
    <property type="match status" value="1"/>
</dbReference>
<sequence>MDPLQLPDAPATNPATATATGNRRRDLLRQASLYLCTPARREQGDLREFLHAVYDGGVDVVQLRDKTLDTCDEITAIEVLAEVAAEHGKLFAVNDRADIAALVGADVLHVGQDDLSVAQARALLGPDVVLGLSTHSPDQAQAAIDDPELDYFCTGPVWETPTKPGRAATGLGLVSQTAAMLGDAGTAGRSAKVWFAIGGVDRHTLPEVIEAGARRAVVVRAITGADDPGAASAELAAQLKDGRLRAR</sequence>
<keyword evidence="6 10" id="KW-0784">Thiamine biosynthesis</keyword>
<dbReference type="SUPFAM" id="SSF51391">
    <property type="entry name" value="Thiamin phosphate synthase"/>
    <property type="match status" value="1"/>
</dbReference>
<evidence type="ECO:0000259" key="14">
    <source>
        <dbReference type="Pfam" id="PF02581"/>
    </source>
</evidence>
<evidence type="ECO:0000256" key="6">
    <source>
        <dbReference type="ARBA" id="ARBA00022977"/>
    </source>
</evidence>
<comment type="caution">
    <text evidence="15">The sequence shown here is derived from an EMBL/GenBank/DDBJ whole genome shotgun (WGS) entry which is preliminary data.</text>
</comment>
<dbReference type="HAMAP" id="MF_00097">
    <property type="entry name" value="TMP_synthase"/>
    <property type="match status" value="1"/>
</dbReference>
<dbReference type="EMBL" id="JALIEA010000012">
    <property type="protein sequence ID" value="MCJ7858557.1"/>
    <property type="molecule type" value="Genomic_DNA"/>
</dbReference>
<evidence type="ECO:0000256" key="7">
    <source>
        <dbReference type="ARBA" id="ARBA00047334"/>
    </source>
</evidence>
<dbReference type="PANTHER" id="PTHR20857">
    <property type="entry name" value="THIAMINE-PHOSPHATE PYROPHOSPHORYLASE"/>
    <property type="match status" value="1"/>
</dbReference>
<evidence type="ECO:0000256" key="11">
    <source>
        <dbReference type="RuleBase" id="RU003826"/>
    </source>
</evidence>
<gene>
    <name evidence="10 15" type="primary">thiE</name>
    <name evidence="15" type="ORF">MUN33_07500</name>
</gene>
<feature type="binding site" evidence="10">
    <location>
        <begin position="160"/>
        <end position="162"/>
    </location>
    <ligand>
        <name>2-[(2R,5Z)-2-carboxy-4-methylthiazol-5(2H)-ylidene]ethyl phosphate</name>
        <dbReference type="ChEBI" id="CHEBI:62899"/>
    </ligand>
</feature>
<feature type="binding site" evidence="10">
    <location>
        <position position="133"/>
    </location>
    <ligand>
        <name>4-amino-2-methyl-5-(diphosphooxymethyl)pyrimidine</name>
        <dbReference type="ChEBI" id="CHEBI:57841"/>
    </ligand>
</feature>
<evidence type="ECO:0000256" key="10">
    <source>
        <dbReference type="HAMAP-Rule" id="MF_00097"/>
    </source>
</evidence>
<evidence type="ECO:0000256" key="2">
    <source>
        <dbReference type="ARBA" id="ARBA00005165"/>
    </source>
</evidence>
<feature type="binding site" evidence="10">
    <location>
        <position position="163"/>
    </location>
    <ligand>
        <name>4-amino-2-methyl-5-(diphosphooxymethyl)pyrimidine</name>
        <dbReference type="ChEBI" id="CHEBI:57841"/>
    </ligand>
</feature>
<evidence type="ECO:0000313" key="15">
    <source>
        <dbReference type="EMBL" id="MCJ7858557.1"/>
    </source>
</evidence>
<dbReference type="GO" id="GO:0009228">
    <property type="term" value="P:thiamine biosynthetic process"/>
    <property type="evidence" value="ECO:0007669"/>
    <property type="project" value="UniProtKB-KW"/>
</dbReference>
<feature type="binding site" evidence="10">
    <location>
        <position position="94"/>
    </location>
    <ligand>
        <name>4-amino-2-methyl-5-(diphosphooxymethyl)pyrimidine</name>
        <dbReference type="ChEBI" id="CHEBI:57841"/>
    </ligand>
</feature>
<accession>A0A9X1WL89</accession>
<dbReference type="GO" id="GO:0004789">
    <property type="term" value="F:thiamine-phosphate diphosphorylase activity"/>
    <property type="evidence" value="ECO:0007669"/>
    <property type="project" value="UniProtKB-UniRule"/>
</dbReference>
<dbReference type="GO" id="GO:0009229">
    <property type="term" value="P:thiamine diphosphate biosynthetic process"/>
    <property type="evidence" value="ECO:0007669"/>
    <property type="project" value="UniProtKB-UniRule"/>
</dbReference>
<feature type="compositionally biased region" description="Low complexity" evidence="13">
    <location>
        <begin position="9"/>
        <end position="20"/>
    </location>
</feature>
<comment type="similarity">
    <text evidence="10 11">Belongs to the thiamine-phosphate synthase family.</text>
</comment>
<feature type="domain" description="Thiamine phosphate synthase/TenI" evidence="14">
    <location>
        <begin position="33"/>
        <end position="222"/>
    </location>
</feature>
<keyword evidence="16" id="KW-1185">Reference proteome</keyword>
<comment type="function">
    <text evidence="1 10">Condenses 4-methyl-5-(beta-hydroxyethyl)thiazole monophosphate (THZ-P) and 2-methyl-4-amino-5-hydroxymethyl pyrimidine pyrophosphate (HMP-PP) to form thiamine monophosphate (TMP).</text>
</comment>
<dbReference type="RefSeq" id="WP_244804273.1">
    <property type="nucleotide sequence ID" value="NZ_JALIEA010000012.1"/>
</dbReference>
<comment type="caution">
    <text evidence="10">Lacks conserved residue(s) required for the propagation of feature annotation.</text>
</comment>
<dbReference type="Proteomes" id="UP001139207">
    <property type="component" value="Unassembled WGS sequence"/>
</dbReference>
<keyword evidence="4 10" id="KW-0479">Metal-binding</keyword>
<dbReference type="InterPro" id="IPR022998">
    <property type="entry name" value="ThiamineP_synth_TenI"/>
</dbReference>
<comment type="catalytic activity">
    <reaction evidence="9 10 11">
        <text>2-[(2R,5Z)-2-carboxy-4-methylthiazol-5(2H)-ylidene]ethyl phosphate + 4-amino-2-methyl-5-(diphosphooxymethyl)pyrimidine + 2 H(+) = thiamine phosphate + CO2 + diphosphate</text>
        <dbReference type="Rhea" id="RHEA:47844"/>
        <dbReference type="ChEBI" id="CHEBI:15378"/>
        <dbReference type="ChEBI" id="CHEBI:16526"/>
        <dbReference type="ChEBI" id="CHEBI:33019"/>
        <dbReference type="ChEBI" id="CHEBI:37575"/>
        <dbReference type="ChEBI" id="CHEBI:57841"/>
        <dbReference type="ChEBI" id="CHEBI:62899"/>
        <dbReference type="EC" id="2.5.1.3"/>
    </reaction>
</comment>
<evidence type="ECO:0000256" key="13">
    <source>
        <dbReference type="SAM" id="MobiDB-lite"/>
    </source>
</evidence>
<dbReference type="InterPro" id="IPR013785">
    <property type="entry name" value="Aldolase_TIM"/>
</dbReference>
<comment type="catalytic activity">
    <reaction evidence="7 10 11">
        <text>4-methyl-5-(2-phosphooxyethyl)-thiazole + 4-amino-2-methyl-5-(diphosphooxymethyl)pyrimidine + H(+) = thiamine phosphate + diphosphate</text>
        <dbReference type="Rhea" id="RHEA:22328"/>
        <dbReference type="ChEBI" id="CHEBI:15378"/>
        <dbReference type="ChEBI" id="CHEBI:33019"/>
        <dbReference type="ChEBI" id="CHEBI:37575"/>
        <dbReference type="ChEBI" id="CHEBI:57841"/>
        <dbReference type="ChEBI" id="CHEBI:58296"/>
        <dbReference type="EC" id="2.5.1.3"/>
    </reaction>
</comment>
<dbReference type="EC" id="2.5.1.3" evidence="10"/>
<feature type="binding site" evidence="10">
    <location>
        <position position="114"/>
    </location>
    <ligand>
        <name>Mg(2+)</name>
        <dbReference type="ChEBI" id="CHEBI:18420"/>
    </ligand>
</feature>
<evidence type="ECO:0000256" key="4">
    <source>
        <dbReference type="ARBA" id="ARBA00022723"/>
    </source>
</evidence>
<feature type="binding site" evidence="10">
    <location>
        <begin position="62"/>
        <end position="66"/>
    </location>
    <ligand>
        <name>4-amino-2-methyl-5-(diphosphooxymethyl)pyrimidine</name>
        <dbReference type="ChEBI" id="CHEBI:57841"/>
    </ligand>
</feature>
<comment type="cofactor">
    <cofactor evidence="10">
        <name>Mg(2+)</name>
        <dbReference type="ChEBI" id="CHEBI:18420"/>
    </cofactor>
    <text evidence="10">Binds 1 Mg(2+) ion per subunit.</text>
</comment>
<dbReference type="InterPro" id="IPR034291">
    <property type="entry name" value="TMP_synthase"/>
</dbReference>
<dbReference type="GO" id="GO:0000287">
    <property type="term" value="F:magnesium ion binding"/>
    <property type="evidence" value="ECO:0007669"/>
    <property type="project" value="UniProtKB-UniRule"/>
</dbReference>
<evidence type="ECO:0000256" key="5">
    <source>
        <dbReference type="ARBA" id="ARBA00022842"/>
    </source>
</evidence>
<reference evidence="15" key="1">
    <citation type="submission" date="2022-04" db="EMBL/GenBank/DDBJ databases">
        <title>Corynebacterium kalidii LD5P10.</title>
        <authorList>
            <person name="Sun J.Q."/>
        </authorList>
    </citation>
    <scope>NUCLEOTIDE SEQUENCE</scope>
    <source>
        <strain evidence="15">LD5P10</strain>
    </source>
</reference>
<evidence type="ECO:0000256" key="8">
    <source>
        <dbReference type="ARBA" id="ARBA00047851"/>
    </source>
</evidence>